<dbReference type="SFLD" id="SFLDS00003">
    <property type="entry name" value="Haloacid_Dehalogenase"/>
    <property type="match status" value="1"/>
</dbReference>
<dbReference type="InterPro" id="IPR023198">
    <property type="entry name" value="PGP-like_dom2"/>
</dbReference>
<dbReference type="EMBL" id="LJCR01000165">
    <property type="protein sequence ID" value="KPV53853.1"/>
    <property type="molecule type" value="Genomic_DNA"/>
</dbReference>
<dbReference type="PANTHER" id="PTHR43316:SF8">
    <property type="entry name" value="HAD FAMILY HYDROLASE"/>
    <property type="match status" value="1"/>
</dbReference>
<dbReference type="Proteomes" id="UP000050509">
    <property type="component" value="Unassembled WGS sequence"/>
</dbReference>
<accession>A0A0N8PSW4</accession>
<sequence length="233" mass="26347">MSRFAMIAFDADDTLWHNERLYVAAQATFRDLLAHYHSPEWIDERLFQTEMRNLQHFGYGIKAFALSMIETAVELTEGRIGGNDIQTLIDAARTMLTADVELLDGVPETLDVLAGSYELMVITKGDLRDQEVKIERSGLARYFRHVEIVSDKHRANYETLLRRHAIAPEQFLMVGNSLRSDILPVLELGAHAVYIPHHLTWAHEAGTAPEAHPGYYELAHMGELPALLARLEG</sequence>
<dbReference type="PATRIC" id="fig|186479.3.peg.2547"/>
<evidence type="ECO:0000256" key="1">
    <source>
        <dbReference type="ARBA" id="ARBA00022801"/>
    </source>
</evidence>
<dbReference type="AlphaFoldDB" id="A0A0N8PSW4"/>
<proteinExistence type="predicted"/>
<gene>
    <name evidence="2" type="ORF">SE17_07240</name>
</gene>
<keyword evidence="3" id="KW-1185">Reference proteome</keyword>
<protein>
    <submittedName>
        <fullName evidence="2">Haloacid dehalogenase</fullName>
    </submittedName>
</protein>
<comment type="caution">
    <text evidence="2">The sequence shown here is derived from an EMBL/GenBank/DDBJ whole genome shotgun (WGS) entry which is preliminary data.</text>
</comment>
<reference evidence="2 3" key="1">
    <citation type="submission" date="2015-09" db="EMBL/GenBank/DDBJ databases">
        <title>Draft genome sequence of Kouleothrix aurantiaca JCM 19913.</title>
        <authorList>
            <person name="Hemp J."/>
        </authorList>
    </citation>
    <scope>NUCLEOTIDE SEQUENCE [LARGE SCALE GENOMIC DNA]</scope>
    <source>
        <strain evidence="2 3">COM-B</strain>
    </source>
</reference>
<dbReference type="SFLD" id="SFLDG01129">
    <property type="entry name" value="C1.5:_HAD__Beta-PGM__Phosphata"/>
    <property type="match status" value="1"/>
</dbReference>
<dbReference type="SUPFAM" id="SSF56784">
    <property type="entry name" value="HAD-like"/>
    <property type="match status" value="1"/>
</dbReference>
<dbReference type="GO" id="GO:0016787">
    <property type="term" value="F:hydrolase activity"/>
    <property type="evidence" value="ECO:0007669"/>
    <property type="project" value="UniProtKB-KW"/>
</dbReference>
<evidence type="ECO:0000313" key="2">
    <source>
        <dbReference type="EMBL" id="KPV53853.1"/>
    </source>
</evidence>
<dbReference type="Gene3D" id="3.40.50.1000">
    <property type="entry name" value="HAD superfamily/HAD-like"/>
    <property type="match status" value="1"/>
</dbReference>
<dbReference type="InterPro" id="IPR051540">
    <property type="entry name" value="S-2-haloacid_dehalogenase"/>
</dbReference>
<organism evidence="2 3">
    <name type="scientific">Kouleothrix aurantiaca</name>
    <dbReference type="NCBI Taxonomy" id="186479"/>
    <lineage>
        <taxon>Bacteria</taxon>
        <taxon>Bacillati</taxon>
        <taxon>Chloroflexota</taxon>
        <taxon>Chloroflexia</taxon>
        <taxon>Chloroflexales</taxon>
        <taxon>Roseiflexineae</taxon>
        <taxon>Roseiflexaceae</taxon>
        <taxon>Kouleothrix</taxon>
    </lineage>
</organism>
<name>A0A0N8PSW4_9CHLR</name>
<dbReference type="Pfam" id="PF00702">
    <property type="entry name" value="Hydrolase"/>
    <property type="match status" value="1"/>
</dbReference>
<dbReference type="InterPro" id="IPR023214">
    <property type="entry name" value="HAD_sf"/>
</dbReference>
<keyword evidence="1" id="KW-0378">Hydrolase</keyword>
<dbReference type="InterPro" id="IPR036412">
    <property type="entry name" value="HAD-like_sf"/>
</dbReference>
<dbReference type="PANTHER" id="PTHR43316">
    <property type="entry name" value="HYDROLASE, HALOACID DELAHOGENASE-RELATED"/>
    <property type="match status" value="1"/>
</dbReference>
<evidence type="ECO:0000313" key="3">
    <source>
        <dbReference type="Proteomes" id="UP000050509"/>
    </source>
</evidence>
<dbReference type="Gene3D" id="1.10.150.240">
    <property type="entry name" value="Putative phosphatase, domain 2"/>
    <property type="match status" value="1"/>
</dbReference>